<sequence>MRHRRYLPAALPAAAASLLAIVQGVATDTVKDWVGGSGWAPWAVEGALLALAVTLQVRASTTGEPGATAAPDELPRDVGDFTGREEELLELQRLIKAGSRTLLISAIDGTPGVGKSTLQIHLAHRVVGRFPDARLYANLRGADDDPEPAEPLAVLEQFLHSLGERRVPRTVEAAAARYRTLLAGKRALILLDNASSEAQVRPLLPGSASCTVVITSRSRLAGLEATHSLTLNVFTDAEAVELLTRIVGVDAVNADRQSTDDVVRFCGRLPLALRIAGSRLKHSPGWTMRDLSARLADERQRLATLASGHLDVRASFQLSYRELTDTEQRLFRLAAVAHTVDLPYEAAARTVGVPLPEARAALDRLIRLHLVESDAAGPGQIHFHDLLRLFAHERSAEQDDDSVRRSALGRVLEWYEEQLTAGAPRRSGWLDQQLENLLALVEQAAGLPAPLRPYAWRLAFALAPHLEEQEELAAWQATAQHAASAAAAAADGTAHAMALANTGRLHEARGEYARARTLLTRAVRQLRSTGGHLPLAQALYRLARVLRQLGELEAAHRAAAEAHRLHRGPAGQATCGPHERTCLIELGDIATARAQHDRAAAHYTAALDGDRAAHILVRLGTAHRALRRYDDAHAAFAEAAQRYQDDGDRAGHATVLEQSGITHDAAGDSARAVTAYRRSQELYRVLRQPADECRLNCNQAISLYRTGRTEEAVAALRDGIRRARRAGAADVESGAQLNLGEILLAEGDTRGAVRLLQQAHDSCRRTADAAGRARALHALARAHARSGDASGALSTLHAAVRSARQAHDASLTAGVLIDLGLAHRDRGEWRRAQDHLEDAVRTARSASAPDPGLLGRALMQLGGIESSQGHTGPAARHFARARDHFRAAGEQELQATTLMYLGRLHREADGRHDASAAAYDTAARLWGALDDRVQEARALVCVALAHARLGRLTAAQAPLTRAATLTDAHDASTVERVRNWVNSGGLPPYPDLPW</sequence>
<dbReference type="Gene3D" id="1.25.40.10">
    <property type="entry name" value="Tetratricopeptide repeat domain"/>
    <property type="match status" value="3"/>
</dbReference>
<dbReference type="Pfam" id="PF13424">
    <property type="entry name" value="TPR_12"/>
    <property type="match status" value="1"/>
</dbReference>
<dbReference type="Proteomes" id="UP001059597">
    <property type="component" value="Plasmid SNP1"/>
</dbReference>
<accession>A0ABN6R9L8</accession>
<dbReference type="SUPFAM" id="SSF52540">
    <property type="entry name" value="P-loop containing nucleoside triphosphate hydrolases"/>
    <property type="match status" value="1"/>
</dbReference>
<dbReference type="Pfam" id="PF00931">
    <property type="entry name" value="NB-ARC"/>
    <property type="match status" value="1"/>
</dbReference>
<organism evidence="2 3">
    <name type="scientific">Streptomyces nigrescens</name>
    <dbReference type="NCBI Taxonomy" id="1920"/>
    <lineage>
        <taxon>Bacteria</taxon>
        <taxon>Bacillati</taxon>
        <taxon>Actinomycetota</taxon>
        <taxon>Actinomycetes</taxon>
        <taxon>Kitasatosporales</taxon>
        <taxon>Streptomycetaceae</taxon>
        <taxon>Streptomyces</taxon>
    </lineage>
</organism>
<keyword evidence="2" id="KW-0614">Plasmid</keyword>
<evidence type="ECO:0000313" key="2">
    <source>
        <dbReference type="EMBL" id="BDM74295.1"/>
    </source>
</evidence>
<dbReference type="InterPro" id="IPR002182">
    <property type="entry name" value="NB-ARC"/>
</dbReference>
<protein>
    <recommendedName>
        <fullName evidence="1">NB-ARC domain-containing protein</fullName>
    </recommendedName>
</protein>
<evidence type="ECO:0000259" key="1">
    <source>
        <dbReference type="Pfam" id="PF00931"/>
    </source>
</evidence>
<keyword evidence="3" id="KW-1185">Reference proteome</keyword>
<reference evidence="2" key="1">
    <citation type="submission" date="2022-06" db="EMBL/GenBank/DDBJ databases">
        <title>Complete genome sequence of Streptomyces nigrescens HEK616.</title>
        <authorList>
            <person name="Asamizu S."/>
            <person name="Onaka H."/>
        </authorList>
    </citation>
    <scope>NUCLEOTIDE SEQUENCE</scope>
    <source>
        <strain evidence="2">HEK616</strain>
        <plasmid evidence="2">SNP1</plasmid>
    </source>
</reference>
<dbReference type="PRINTS" id="PR00364">
    <property type="entry name" value="DISEASERSIST"/>
</dbReference>
<dbReference type="PANTHER" id="PTHR47691">
    <property type="entry name" value="REGULATOR-RELATED"/>
    <property type="match status" value="1"/>
</dbReference>
<evidence type="ECO:0000313" key="3">
    <source>
        <dbReference type="Proteomes" id="UP001059597"/>
    </source>
</evidence>
<dbReference type="EMBL" id="AP026074">
    <property type="protein sequence ID" value="BDM74295.1"/>
    <property type="molecule type" value="Genomic_DNA"/>
</dbReference>
<geneLocation type="plasmid" evidence="2 3">
    <name>SNP1</name>
</geneLocation>
<dbReference type="InterPro" id="IPR011990">
    <property type="entry name" value="TPR-like_helical_dom_sf"/>
</dbReference>
<dbReference type="InterPro" id="IPR027417">
    <property type="entry name" value="P-loop_NTPase"/>
</dbReference>
<proteinExistence type="predicted"/>
<dbReference type="RefSeq" id="WP_261957839.1">
    <property type="nucleotide sequence ID" value="NZ_AP026074.1"/>
</dbReference>
<dbReference type="PANTHER" id="PTHR47691:SF3">
    <property type="entry name" value="HTH-TYPE TRANSCRIPTIONAL REGULATOR RV0890C-RELATED"/>
    <property type="match status" value="1"/>
</dbReference>
<dbReference type="Gene3D" id="3.40.50.300">
    <property type="entry name" value="P-loop containing nucleotide triphosphate hydrolases"/>
    <property type="match status" value="1"/>
</dbReference>
<dbReference type="SMART" id="SM00028">
    <property type="entry name" value="TPR"/>
    <property type="match status" value="9"/>
</dbReference>
<dbReference type="Pfam" id="PF13374">
    <property type="entry name" value="TPR_10"/>
    <property type="match status" value="1"/>
</dbReference>
<feature type="domain" description="NB-ARC" evidence="1">
    <location>
        <begin position="92"/>
        <end position="248"/>
    </location>
</feature>
<dbReference type="InterPro" id="IPR019734">
    <property type="entry name" value="TPR_rpt"/>
</dbReference>
<dbReference type="SUPFAM" id="SSF48452">
    <property type="entry name" value="TPR-like"/>
    <property type="match status" value="3"/>
</dbReference>
<gene>
    <name evidence="2" type="ORF">HEK616_77820</name>
</gene>
<name>A0ABN6R9L8_STRNI</name>